<dbReference type="Proteomes" id="UP000019140">
    <property type="component" value="Unassembled WGS sequence"/>
</dbReference>
<accession>W4M9A4</accession>
<reference evidence="2 3" key="1">
    <citation type="journal article" date="2014" name="Nature">
        <title>An environmental bacterial taxon with a large and distinct metabolic repertoire.</title>
        <authorList>
            <person name="Wilson M.C."/>
            <person name="Mori T."/>
            <person name="Ruckert C."/>
            <person name="Uria A.R."/>
            <person name="Helf M.J."/>
            <person name="Takada K."/>
            <person name="Gernert C."/>
            <person name="Steffens U.A."/>
            <person name="Heycke N."/>
            <person name="Schmitt S."/>
            <person name="Rinke C."/>
            <person name="Helfrich E.J."/>
            <person name="Brachmann A.O."/>
            <person name="Gurgui C."/>
            <person name="Wakimoto T."/>
            <person name="Kracht M."/>
            <person name="Crusemann M."/>
            <person name="Hentschel U."/>
            <person name="Abe I."/>
            <person name="Matsunaga S."/>
            <person name="Kalinowski J."/>
            <person name="Takeyama H."/>
            <person name="Piel J."/>
        </authorList>
    </citation>
    <scope>NUCLEOTIDE SEQUENCE [LARGE SCALE GENOMIC DNA]</scope>
    <source>
        <strain evidence="3">TSY2</strain>
    </source>
</reference>
<proteinExistence type="predicted"/>
<comment type="caution">
    <text evidence="2">The sequence shown here is derived from an EMBL/GenBank/DDBJ whole genome shotgun (WGS) entry which is preliminary data.</text>
</comment>
<keyword evidence="3" id="KW-1185">Reference proteome</keyword>
<evidence type="ECO:0000256" key="1">
    <source>
        <dbReference type="SAM" id="MobiDB-lite"/>
    </source>
</evidence>
<feature type="region of interest" description="Disordered" evidence="1">
    <location>
        <begin position="27"/>
        <end position="52"/>
    </location>
</feature>
<gene>
    <name evidence="2" type="ORF">ETSY2_14085</name>
</gene>
<evidence type="ECO:0000313" key="2">
    <source>
        <dbReference type="EMBL" id="ETX06944.1"/>
    </source>
</evidence>
<organism evidence="2 3">
    <name type="scientific">Candidatus Entotheonella gemina</name>
    <dbReference type="NCBI Taxonomy" id="1429439"/>
    <lineage>
        <taxon>Bacteria</taxon>
        <taxon>Pseudomonadati</taxon>
        <taxon>Nitrospinota/Tectimicrobiota group</taxon>
        <taxon>Candidatus Tectimicrobiota</taxon>
        <taxon>Candidatus Entotheonellia</taxon>
        <taxon>Candidatus Entotheonellales</taxon>
        <taxon>Candidatus Entotheonellaceae</taxon>
        <taxon>Candidatus Entotheonella</taxon>
    </lineage>
</organism>
<evidence type="ECO:0000313" key="3">
    <source>
        <dbReference type="Proteomes" id="UP000019140"/>
    </source>
</evidence>
<dbReference type="HOGENOM" id="CLU_1977508_0_0_7"/>
<dbReference type="AlphaFoldDB" id="W4M9A4"/>
<name>W4M9A4_9BACT</name>
<sequence length="126" mass="13654">MSILTDILFCHGDYPISSSCLHYRARIPPTQGPESRSRPPIAKRLASPPPPPALGSLAHARLGLSIEALVEEVFVIHDDAVSSSWMMAAGVSSATASRAIEANERLATREEEDTGRKALSLVDIWY</sequence>
<dbReference type="EMBL" id="AZHX01000567">
    <property type="protein sequence ID" value="ETX06944.1"/>
    <property type="molecule type" value="Genomic_DNA"/>
</dbReference>
<protein>
    <submittedName>
        <fullName evidence="2">Uncharacterized protein</fullName>
    </submittedName>
</protein>